<evidence type="ECO:0000313" key="2">
    <source>
        <dbReference type="EMBL" id="CAL6033962.1"/>
    </source>
</evidence>
<organism evidence="1">
    <name type="scientific">Hexamita inflata</name>
    <dbReference type="NCBI Taxonomy" id="28002"/>
    <lineage>
        <taxon>Eukaryota</taxon>
        <taxon>Metamonada</taxon>
        <taxon>Diplomonadida</taxon>
        <taxon>Hexamitidae</taxon>
        <taxon>Hexamitinae</taxon>
        <taxon>Hexamita</taxon>
    </lineage>
</organism>
<dbReference type="AlphaFoldDB" id="A0AA86VMI6"/>
<dbReference type="EMBL" id="CATOUU010001084">
    <property type="protein sequence ID" value="CAI9970858.1"/>
    <property type="molecule type" value="Genomic_DNA"/>
</dbReference>
<keyword evidence="3" id="KW-1185">Reference proteome</keyword>
<proteinExistence type="predicted"/>
<evidence type="ECO:0000313" key="1">
    <source>
        <dbReference type="EMBL" id="CAI9970858.1"/>
    </source>
</evidence>
<comment type="caution">
    <text evidence="1">The sequence shown here is derived from an EMBL/GenBank/DDBJ whole genome shotgun (WGS) entry which is preliminary data.</text>
</comment>
<reference evidence="2 3" key="2">
    <citation type="submission" date="2024-07" db="EMBL/GenBank/DDBJ databases">
        <authorList>
            <person name="Akdeniz Z."/>
        </authorList>
    </citation>
    <scope>NUCLEOTIDE SEQUENCE [LARGE SCALE GENOMIC DNA]</scope>
</reference>
<protein>
    <submittedName>
        <fullName evidence="2">Hypothetical_protein</fullName>
    </submittedName>
</protein>
<gene>
    <name evidence="2" type="ORF">HINF_LOCUS35220</name>
    <name evidence="1" type="ORF">HINF_LOCUS58503</name>
</gene>
<dbReference type="Proteomes" id="UP001642409">
    <property type="component" value="Unassembled WGS sequence"/>
</dbReference>
<accession>A0AA86VMI6</accession>
<reference evidence="1" key="1">
    <citation type="submission" date="2023-06" db="EMBL/GenBank/DDBJ databases">
        <authorList>
            <person name="Kurt Z."/>
        </authorList>
    </citation>
    <scope>NUCLEOTIDE SEQUENCE</scope>
</reference>
<dbReference type="EMBL" id="CAXDID020000127">
    <property type="protein sequence ID" value="CAL6033962.1"/>
    <property type="molecule type" value="Genomic_DNA"/>
</dbReference>
<name>A0AA86VMI6_9EUKA</name>
<evidence type="ECO:0000313" key="3">
    <source>
        <dbReference type="Proteomes" id="UP001642409"/>
    </source>
</evidence>
<sequence>MRDQIKLKYYPQTQQCVQAKIEENEQQHEMDRIQNIKWAKNHPKQEENENNFLTSKHYQVKPSSVKFRDNKRYVPVIPKHGRQYDRIPQHQVMTHASKCSDRYWGDPTNIQQEVKMEEEVQKEIAFNYGDADSM</sequence>